<dbReference type="InterPro" id="IPR050109">
    <property type="entry name" value="HTH-type_TetR-like_transc_reg"/>
</dbReference>
<organism evidence="8 9">
    <name type="scientific">Mycetocola lacteus</name>
    <dbReference type="NCBI Taxonomy" id="76637"/>
    <lineage>
        <taxon>Bacteria</taxon>
        <taxon>Bacillati</taxon>
        <taxon>Actinomycetota</taxon>
        <taxon>Actinomycetes</taxon>
        <taxon>Micrococcales</taxon>
        <taxon>Microbacteriaceae</taxon>
        <taxon>Mycetocola</taxon>
    </lineage>
</organism>
<dbReference type="EMBL" id="RCUY01000005">
    <property type="protein sequence ID" value="RLP82993.1"/>
    <property type="molecule type" value="Genomic_DNA"/>
</dbReference>
<dbReference type="Proteomes" id="UP000269438">
    <property type="component" value="Unassembled WGS sequence"/>
</dbReference>
<dbReference type="PANTHER" id="PTHR30055:SF234">
    <property type="entry name" value="HTH-TYPE TRANSCRIPTIONAL REGULATOR BETI"/>
    <property type="match status" value="1"/>
</dbReference>
<dbReference type="InterPro" id="IPR001647">
    <property type="entry name" value="HTH_TetR"/>
</dbReference>
<dbReference type="OrthoDB" id="7505659at2"/>
<dbReference type="InterPro" id="IPR009057">
    <property type="entry name" value="Homeodomain-like_sf"/>
</dbReference>
<dbReference type="GO" id="GO:0000976">
    <property type="term" value="F:transcription cis-regulatory region binding"/>
    <property type="evidence" value="ECO:0007669"/>
    <property type="project" value="TreeGrafter"/>
</dbReference>
<keyword evidence="6" id="KW-1133">Transmembrane helix</keyword>
<comment type="caution">
    <text evidence="8">The sequence shown here is derived from an EMBL/GenBank/DDBJ whole genome shotgun (WGS) entry which is preliminary data.</text>
</comment>
<evidence type="ECO:0000313" key="9">
    <source>
        <dbReference type="Proteomes" id="UP000269438"/>
    </source>
</evidence>
<keyword evidence="9" id="KW-1185">Reference proteome</keyword>
<evidence type="ECO:0000256" key="5">
    <source>
        <dbReference type="SAM" id="MobiDB-lite"/>
    </source>
</evidence>
<evidence type="ECO:0000256" key="1">
    <source>
        <dbReference type="ARBA" id="ARBA00023015"/>
    </source>
</evidence>
<evidence type="ECO:0000313" key="8">
    <source>
        <dbReference type="EMBL" id="RLP82993.1"/>
    </source>
</evidence>
<gene>
    <name evidence="8" type="ORF">D9V34_07040</name>
</gene>
<keyword evidence="2 4" id="KW-0238">DNA-binding</keyword>
<sequence length="269" mass="29835">MTDRNRDRVGGSPVGVYVILYTFFYHVVLFIFSGAFAPPHTGFQRGDEDPVTPTPPTRKGGQTRTRIIDSAFELFAESGFKGVSIREIAANAHISHVGLLHHFGSKDELLLEVLRRRDSSDIAELREGAHGLEVLEWALHVIHDNVYRPGIVSLFVKVSSEATDPEHPAHVFFADRYELLCTVAGRAFAELFAESPPPVDISPLDAARQFVALADGLQLQWMLAPDRVTTYDSLVVFLRTLGITPRPAPSFPEYRPGVTAGHPERTPIR</sequence>
<dbReference type="GO" id="GO:0003700">
    <property type="term" value="F:DNA-binding transcription factor activity"/>
    <property type="evidence" value="ECO:0007669"/>
    <property type="project" value="TreeGrafter"/>
</dbReference>
<dbReference type="Pfam" id="PF00440">
    <property type="entry name" value="TetR_N"/>
    <property type="match status" value="1"/>
</dbReference>
<dbReference type="InterPro" id="IPR036271">
    <property type="entry name" value="Tet_transcr_reg_TetR-rel_C_sf"/>
</dbReference>
<keyword evidence="6" id="KW-0472">Membrane</keyword>
<evidence type="ECO:0000256" key="3">
    <source>
        <dbReference type="ARBA" id="ARBA00023163"/>
    </source>
</evidence>
<feature type="transmembrane region" description="Helical" evidence="6">
    <location>
        <begin position="14"/>
        <end position="37"/>
    </location>
</feature>
<dbReference type="PANTHER" id="PTHR30055">
    <property type="entry name" value="HTH-TYPE TRANSCRIPTIONAL REGULATOR RUTR"/>
    <property type="match status" value="1"/>
</dbReference>
<dbReference type="PROSITE" id="PS50977">
    <property type="entry name" value="HTH_TETR_2"/>
    <property type="match status" value="1"/>
</dbReference>
<feature type="region of interest" description="Disordered" evidence="5">
    <location>
        <begin position="42"/>
        <end position="63"/>
    </location>
</feature>
<keyword evidence="6" id="KW-0812">Transmembrane</keyword>
<keyword evidence="3" id="KW-0804">Transcription</keyword>
<dbReference type="AlphaFoldDB" id="A0A3L7AR64"/>
<evidence type="ECO:0000256" key="2">
    <source>
        <dbReference type="ARBA" id="ARBA00023125"/>
    </source>
</evidence>
<keyword evidence="1" id="KW-0805">Transcription regulation</keyword>
<protein>
    <submittedName>
        <fullName evidence="8">TetR/AcrR family transcriptional regulator</fullName>
    </submittedName>
</protein>
<evidence type="ECO:0000256" key="4">
    <source>
        <dbReference type="PROSITE-ProRule" id="PRU00335"/>
    </source>
</evidence>
<accession>A0A3L7AR64</accession>
<evidence type="ECO:0000256" key="6">
    <source>
        <dbReference type="SAM" id="Phobius"/>
    </source>
</evidence>
<proteinExistence type="predicted"/>
<dbReference type="PRINTS" id="PR00455">
    <property type="entry name" value="HTHTETR"/>
</dbReference>
<feature type="domain" description="HTH tetR-type" evidence="7">
    <location>
        <begin position="61"/>
        <end position="121"/>
    </location>
</feature>
<dbReference type="Gene3D" id="1.10.357.10">
    <property type="entry name" value="Tetracycline Repressor, domain 2"/>
    <property type="match status" value="1"/>
</dbReference>
<dbReference type="SUPFAM" id="SSF46689">
    <property type="entry name" value="Homeodomain-like"/>
    <property type="match status" value="1"/>
</dbReference>
<reference evidence="8 9" key="1">
    <citation type="submission" date="2018-10" db="EMBL/GenBank/DDBJ databases">
        <authorList>
            <person name="Li J."/>
        </authorList>
    </citation>
    <scope>NUCLEOTIDE SEQUENCE [LARGE SCALE GENOMIC DNA]</scope>
    <source>
        <strain evidence="8 9">JCM 11654</strain>
    </source>
</reference>
<evidence type="ECO:0000259" key="7">
    <source>
        <dbReference type="PROSITE" id="PS50977"/>
    </source>
</evidence>
<dbReference type="SUPFAM" id="SSF48498">
    <property type="entry name" value="Tetracyclin repressor-like, C-terminal domain"/>
    <property type="match status" value="1"/>
</dbReference>
<feature type="DNA-binding region" description="H-T-H motif" evidence="4">
    <location>
        <begin position="84"/>
        <end position="103"/>
    </location>
</feature>
<name>A0A3L7AR64_9MICO</name>